<name>A0A3P1WNQ5_9ACTN</name>
<evidence type="ECO:0000256" key="6">
    <source>
        <dbReference type="ARBA" id="ARBA00022989"/>
    </source>
</evidence>
<evidence type="ECO:0000256" key="9">
    <source>
        <dbReference type="ARBA" id="ARBA00039733"/>
    </source>
</evidence>
<keyword evidence="8 10" id="KW-0472">Membrane</keyword>
<feature type="transmembrane region" description="Helical" evidence="10">
    <location>
        <begin position="217"/>
        <end position="237"/>
    </location>
</feature>
<dbReference type="InterPro" id="IPR030659">
    <property type="entry name" value="SecY_CS"/>
</dbReference>
<sequence>MLSAFASAFKTPELRKKILFTLGILLVFRLGSSIPSPNVNIEALDMCVRAASTSPQAGLYSLINLFSGGALLRLTIFALGVMPYITASIILQLLTVVIPRLEALKKEGAAGQAKITQYTRYVTLVLALLQAAGFVTMARTGQLLSCPGILHTHEVFPLVTMVLTMTAGTVVIMWMGELITERGIGNGMSVLIFTQIAASFPAGLWSIKQSHPGATGWFLFALVTGIGLIVMLGILFIEQGQRRVPVQYAKRMVGRRLVGGSTTYIPLKVNQSGVIPVIFASSILYLPTLVALFRPESAFGQWVGANFNPNGWLYGVMQFFLIIAFCYFYVAISFNAQEVSDNMKKYGGFIPGIRAGKPTERYLTYVLNRLTAPGSLYLALVSLLPTLAFIAVKANENFPFGGTSILIIVGVALDTVKRIESQLQQRNYEGFLR</sequence>
<evidence type="ECO:0000256" key="13">
    <source>
        <dbReference type="RuleBase" id="RU004349"/>
    </source>
</evidence>
<dbReference type="Gene3D" id="1.10.3370.10">
    <property type="entry name" value="SecY subunit domain"/>
    <property type="match status" value="1"/>
</dbReference>
<feature type="transmembrane region" description="Helical" evidence="10">
    <location>
        <begin position="155"/>
        <end position="175"/>
    </location>
</feature>
<dbReference type="PIRSF" id="PIRSF004557">
    <property type="entry name" value="SecY"/>
    <property type="match status" value="1"/>
</dbReference>
<dbReference type="GO" id="GO:0005886">
    <property type="term" value="C:plasma membrane"/>
    <property type="evidence" value="ECO:0007669"/>
    <property type="project" value="UniProtKB-SubCell"/>
</dbReference>
<dbReference type="InterPro" id="IPR026593">
    <property type="entry name" value="SecY"/>
</dbReference>
<feature type="transmembrane region" description="Helical" evidence="10">
    <location>
        <begin position="398"/>
        <end position="416"/>
    </location>
</feature>
<comment type="subunit">
    <text evidence="10">Component of the Sec protein translocase complex. Heterotrimer consisting of SecY, SecE and SecG subunits. The heterotrimers can form oligomers, although 1 heterotrimer is thought to be able to translocate proteins. Interacts with the ribosome. Interacts with SecDF, and other proteins may be involved. Interacts with SecA.</text>
</comment>
<dbReference type="OrthoDB" id="9809248at2"/>
<comment type="function">
    <text evidence="10 11">The central subunit of the protein translocation channel SecYEG. Consists of two halves formed by TMs 1-5 and 6-10. These two domains form a lateral gate at the front which open onto the bilayer between TMs 2 and 7, and are clamped together by SecE at the back. The channel is closed by both a pore ring composed of hydrophobic SecY resides and a short helix (helix 2A) on the extracellular side of the membrane which forms a plug. The plug probably moves laterally to allow the channel to open. The ring and the pore may move independently.</text>
</comment>
<evidence type="ECO:0000256" key="11">
    <source>
        <dbReference type="RuleBase" id="RU000537"/>
    </source>
</evidence>
<feature type="transmembrane region" description="Helical" evidence="10">
    <location>
        <begin position="118"/>
        <end position="135"/>
    </location>
</feature>
<dbReference type="HAMAP" id="MF_01465">
    <property type="entry name" value="SecY"/>
    <property type="match status" value="1"/>
</dbReference>
<feature type="transmembrane region" description="Helical" evidence="10">
    <location>
        <begin position="274"/>
        <end position="293"/>
    </location>
</feature>
<dbReference type="GO" id="GO:0065002">
    <property type="term" value="P:intracellular protein transmembrane transport"/>
    <property type="evidence" value="ECO:0007669"/>
    <property type="project" value="UniProtKB-UniRule"/>
</dbReference>
<dbReference type="EMBL" id="RQYT01000050">
    <property type="protein sequence ID" value="RRD48192.1"/>
    <property type="molecule type" value="Genomic_DNA"/>
</dbReference>
<protein>
    <recommendedName>
        <fullName evidence="9 10">Protein translocase subunit SecY</fullName>
    </recommendedName>
</protein>
<dbReference type="RefSeq" id="WP_125229086.1">
    <property type="nucleotide sequence ID" value="NZ_RQYT01000050.1"/>
</dbReference>
<dbReference type="InterPro" id="IPR023201">
    <property type="entry name" value="SecY_dom_sf"/>
</dbReference>
<dbReference type="NCBIfam" id="TIGR00967">
    <property type="entry name" value="3a0501s007"/>
    <property type="match status" value="1"/>
</dbReference>
<dbReference type="FunFam" id="1.10.3370.10:FF:000001">
    <property type="entry name" value="Preprotein translocase subunit SecY"/>
    <property type="match status" value="1"/>
</dbReference>
<dbReference type="AlphaFoldDB" id="A0A3P1WNQ5"/>
<dbReference type="GO" id="GO:0043952">
    <property type="term" value="P:protein transport by the Sec complex"/>
    <property type="evidence" value="ECO:0007669"/>
    <property type="project" value="UniProtKB-UniRule"/>
</dbReference>
<evidence type="ECO:0000256" key="8">
    <source>
        <dbReference type="ARBA" id="ARBA00023136"/>
    </source>
</evidence>
<keyword evidence="5 10" id="KW-0653">Protein transport</keyword>
<dbReference type="Proteomes" id="UP000280935">
    <property type="component" value="Unassembled WGS sequence"/>
</dbReference>
<evidence type="ECO:0000256" key="10">
    <source>
        <dbReference type="HAMAP-Rule" id="MF_01465"/>
    </source>
</evidence>
<dbReference type="PRINTS" id="PR00303">
    <property type="entry name" value="SECYTRNLCASE"/>
</dbReference>
<dbReference type="Pfam" id="PF00344">
    <property type="entry name" value="SecY"/>
    <property type="match status" value="1"/>
</dbReference>
<comment type="similarity">
    <text evidence="2 10 13">Belongs to the SecY/SEC61-alpha family.</text>
</comment>
<evidence type="ECO:0000256" key="5">
    <source>
        <dbReference type="ARBA" id="ARBA00022927"/>
    </source>
</evidence>
<dbReference type="InterPro" id="IPR002208">
    <property type="entry name" value="SecY/SEC61-alpha"/>
</dbReference>
<evidence type="ECO:0000313" key="14">
    <source>
        <dbReference type="EMBL" id="RRD48192.1"/>
    </source>
</evidence>
<keyword evidence="3 10" id="KW-0813">Transport</keyword>
<dbReference type="SUPFAM" id="SSF103491">
    <property type="entry name" value="Preprotein translocase SecY subunit"/>
    <property type="match status" value="1"/>
</dbReference>
<keyword evidence="7 10" id="KW-0811">Translocation</keyword>
<dbReference type="PROSITE" id="PS00756">
    <property type="entry name" value="SECY_2"/>
    <property type="match status" value="1"/>
</dbReference>
<gene>
    <name evidence="10 14" type="primary">secY</name>
    <name evidence="14" type="ORF">EII35_14020</name>
</gene>
<keyword evidence="6 10" id="KW-1133">Transmembrane helix</keyword>
<evidence type="ECO:0000256" key="3">
    <source>
        <dbReference type="ARBA" id="ARBA00022448"/>
    </source>
</evidence>
<evidence type="ECO:0000256" key="1">
    <source>
        <dbReference type="ARBA" id="ARBA00004141"/>
    </source>
</evidence>
<feature type="transmembrane region" description="Helical" evidence="10">
    <location>
        <begin position="370"/>
        <end position="392"/>
    </location>
</feature>
<comment type="subcellular location">
    <subcellularLocation>
        <location evidence="10">Cell membrane</location>
        <topology evidence="10">Multi-pass membrane protein</topology>
    </subcellularLocation>
    <subcellularLocation>
        <location evidence="1 12">Membrane</location>
        <topology evidence="1 12">Multi-pass membrane protein</topology>
    </subcellularLocation>
</comment>
<keyword evidence="10" id="KW-1003">Cell membrane</keyword>
<comment type="caution">
    <text evidence="10">Lacks conserved residue(s) required for the propagation of feature annotation.</text>
</comment>
<evidence type="ECO:0000256" key="2">
    <source>
        <dbReference type="ARBA" id="ARBA00005751"/>
    </source>
</evidence>
<feature type="transmembrane region" description="Helical" evidence="10">
    <location>
        <begin position="313"/>
        <end position="336"/>
    </location>
</feature>
<feature type="transmembrane region" description="Helical" evidence="10">
    <location>
        <begin position="70"/>
        <end position="97"/>
    </location>
</feature>
<dbReference type="PANTHER" id="PTHR10906">
    <property type="entry name" value="SECY/SEC61-ALPHA FAMILY MEMBER"/>
    <property type="match status" value="1"/>
</dbReference>
<organism evidence="14 15">
    <name type="scientific">Arachnia propionica</name>
    <dbReference type="NCBI Taxonomy" id="1750"/>
    <lineage>
        <taxon>Bacteria</taxon>
        <taxon>Bacillati</taxon>
        <taxon>Actinomycetota</taxon>
        <taxon>Actinomycetes</taxon>
        <taxon>Propionibacteriales</taxon>
        <taxon>Propionibacteriaceae</taxon>
        <taxon>Arachnia</taxon>
    </lineage>
</organism>
<evidence type="ECO:0000313" key="15">
    <source>
        <dbReference type="Proteomes" id="UP000280935"/>
    </source>
</evidence>
<keyword evidence="4 10" id="KW-0812">Transmembrane</keyword>
<reference evidence="14 15" key="1">
    <citation type="submission" date="2018-11" db="EMBL/GenBank/DDBJ databases">
        <title>Genomes From Bacteria Associated with the Canine Oral Cavity: a Test Case for Automated Genome-Based Taxonomic Assignment.</title>
        <authorList>
            <person name="Coil D.A."/>
            <person name="Jospin G."/>
            <person name="Darling A.E."/>
            <person name="Wallis C."/>
            <person name="Davis I.J."/>
            <person name="Harris S."/>
            <person name="Eisen J.A."/>
            <person name="Holcombe L.J."/>
            <person name="O'Flynn C."/>
        </authorList>
    </citation>
    <scope>NUCLEOTIDE SEQUENCE [LARGE SCALE GENOMIC DNA]</scope>
    <source>
        <strain evidence="14 15">OH2822_COT-296</strain>
    </source>
</reference>
<proteinExistence type="inferred from homology"/>
<dbReference type="GO" id="GO:0006605">
    <property type="term" value="P:protein targeting"/>
    <property type="evidence" value="ECO:0007669"/>
    <property type="project" value="UniProtKB-UniRule"/>
</dbReference>
<evidence type="ECO:0000256" key="4">
    <source>
        <dbReference type="ARBA" id="ARBA00022692"/>
    </source>
</evidence>
<evidence type="ECO:0000256" key="7">
    <source>
        <dbReference type="ARBA" id="ARBA00023010"/>
    </source>
</evidence>
<accession>A0A3P1WNQ5</accession>
<feature type="transmembrane region" description="Helical" evidence="10">
    <location>
        <begin position="187"/>
        <end position="205"/>
    </location>
</feature>
<evidence type="ECO:0000256" key="12">
    <source>
        <dbReference type="RuleBase" id="RU003484"/>
    </source>
</evidence>
<comment type="caution">
    <text evidence="14">The sequence shown here is derived from an EMBL/GenBank/DDBJ whole genome shotgun (WGS) entry which is preliminary data.</text>
</comment>
<dbReference type="PROSITE" id="PS00755">
    <property type="entry name" value="SECY_1"/>
    <property type="match status" value="1"/>
</dbReference>